<gene>
    <name evidence="4" type="ORF">PLOB_00004264</name>
</gene>
<dbReference type="Proteomes" id="UP001159405">
    <property type="component" value="Unassembled WGS sequence"/>
</dbReference>
<dbReference type="SMART" id="SM00360">
    <property type="entry name" value="RRM"/>
    <property type="match status" value="1"/>
</dbReference>
<dbReference type="Pfam" id="PF00076">
    <property type="entry name" value="RRM_1"/>
    <property type="match status" value="1"/>
</dbReference>
<keyword evidence="1" id="KW-0694">RNA-binding</keyword>
<sequence>MARPPNCSLFVKNLHRETRSEDLRRLFARYGRITDVYIPLDYYTGESRGFAYVQYPFYIRGAEDAHHYLDGVMLLGRELEVQFAEGARKTPAQMRWKRRRRRRSHSRSRSSSPERRERSSPRSRYPERRQRSSREEREREKLSPSSSRVTLDTERRRRRFHSRSRSRTPERRERSSREERERAREERELSPLSSQVTLDAERRRRCSHSRSR</sequence>
<feature type="compositionally biased region" description="Basic residues" evidence="2">
    <location>
        <begin position="95"/>
        <end position="108"/>
    </location>
</feature>
<dbReference type="InterPro" id="IPR050441">
    <property type="entry name" value="RBM"/>
</dbReference>
<protein>
    <recommendedName>
        <fullName evidence="3">RRM domain-containing protein</fullName>
    </recommendedName>
</protein>
<evidence type="ECO:0000313" key="5">
    <source>
        <dbReference type="Proteomes" id="UP001159405"/>
    </source>
</evidence>
<organism evidence="4 5">
    <name type="scientific">Porites lobata</name>
    <dbReference type="NCBI Taxonomy" id="104759"/>
    <lineage>
        <taxon>Eukaryota</taxon>
        <taxon>Metazoa</taxon>
        <taxon>Cnidaria</taxon>
        <taxon>Anthozoa</taxon>
        <taxon>Hexacorallia</taxon>
        <taxon>Scleractinia</taxon>
        <taxon>Fungiina</taxon>
        <taxon>Poritidae</taxon>
        <taxon>Porites</taxon>
    </lineage>
</organism>
<feature type="compositionally biased region" description="Basic residues" evidence="2">
    <location>
        <begin position="156"/>
        <end position="166"/>
    </location>
</feature>
<dbReference type="EMBL" id="CALNXK010000118">
    <property type="protein sequence ID" value="CAH3160916.1"/>
    <property type="molecule type" value="Genomic_DNA"/>
</dbReference>
<feature type="non-terminal residue" evidence="4">
    <location>
        <position position="212"/>
    </location>
</feature>
<evidence type="ECO:0000259" key="3">
    <source>
        <dbReference type="PROSITE" id="PS50102"/>
    </source>
</evidence>
<dbReference type="InterPro" id="IPR012677">
    <property type="entry name" value="Nucleotide-bd_a/b_plait_sf"/>
</dbReference>
<dbReference type="InterPro" id="IPR000504">
    <property type="entry name" value="RRM_dom"/>
</dbReference>
<evidence type="ECO:0000256" key="1">
    <source>
        <dbReference type="PROSITE-ProRule" id="PRU00176"/>
    </source>
</evidence>
<dbReference type="PANTHER" id="PTHR48034">
    <property type="entry name" value="TRANSFORMER-2 SEX-DETERMINING PROTEIN-RELATED"/>
    <property type="match status" value="1"/>
</dbReference>
<feature type="domain" description="RRM" evidence="3">
    <location>
        <begin position="7"/>
        <end position="86"/>
    </location>
</feature>
<dbReference type="SUPFAM" id="SSF54928">
    <property type="entry name" value="RNA-binding domain, RBD"/>
    <property type="match status" value="1"/>
</dbReference>
<dbReference type="InterPro" id="IPR035979">
    <property type="entry name" value="RBD_domain_sf"/>
</dbReference>
<accession>A0ABN8QAY7</accession>
<dbReference type="PROSITE" id="PS50102">
    <property type="entry name" value="RRM"/>
    <property type="match status" value="1"/>
</dbReference>
<proteinExistence type="predicted"/>
<feature type="compositionally biased region" description="Basic and acidic residues" evidence="2">
    <location>
        <begin position="167"/>
        <end position="189"/>
    </location>
</feature>
<feature type="compositionally biased region" description="Basic residues" evidence="2">
    <location>
        <begin position="203"/>
        <end position="212"/>
    </location>
</feature>
<keyword evidence="5" id="KW-1185">Reference proteome</keyword>
<evidence type="ECO:0000313" key="4">
    <source>
        <dbReference type="EMBL" id="CAH3160916.1"/>
    </source>
</evidence>
<dbReference type="Gene3D" id="3.30.70.330">
    <property type="match status" value="1"/>
</dbReference>
<name>A0ABN8QAY7_9CNID</name>
<feature type="compositionally biased region" description="Basic and acidic residues" evidence="2">
    <location>
        <begin position="112"/>
        <end position="142"/>
    </location>
</feature>
<reference evidence="4 5" key="1">
    <citation type="submission" date="2022-05" db="EMBL/GenBank/DDBJ databases">
        <authorList>
            <consortium name="Genoscope - CEA"/>
            <person name="William W."/>
        </authorList>
    </citation>
    <scope>NUCLEOTIDE SEQUENCE [LARGE SCALE GENOMIC DNA]</scope>
</reference>
<feature type="region of interest" description="Disordered" evidence="2">
    <location>
        <begin position="90"/>
        <end position="212"/>
    </location>
</feature>
<evidence type="ECO:0000256" key="2">
    <source>
        <dbReference type="SAM" id="MobiDB-lite"/>
    </source>
</evidence>
<comment type="caution">
    <text evidence="4">The sequence shown here is derived from an EMBL/GenBank/DDBJ whole genome shotgun (WGS) entry which is preliminary data.</text>
</comment>